<dbReference type="GO" id="GO:0000160">
    <property type="term" value="P:phosphorelay signal transduction system"/>
    <property type="evidence" value="ECO:0007669"/>
    <property type="project" value="InterPro"/>
</dbReference>
<reference evidence="3" key="1">
    <citation type="submission" date="2020-05" db="EMBL/GenBank/DDBJ databases">
        <authorList>
            <person name="Chiriac C."/>
            <person name="Salcher M."/>
            <person name="Ghai R."/>
            <person name="Kavagutti S V."/>
        </authorList>
    </citation>
    <scope>NUCLEOTIDE SEQUENCE</scope>
</reference>
<dbReference type="AlphaFoldDB" id="A0A6J7IU09"/>
<dbReference type="GO" id="GO:0003677">
    <property type="term" value="F:DNA binding"/>
    <property type="evidence" value="ECO:0007669"/>
    <property type="project" value="UniProtKB-KW"/>
</dbReference>
<evidence type="ECO:0000256" key="1">
    <source>
        <dbReference type="ARBA" id="ARBA00023125"/>
    </source>
</evidence>
<dbReference type="PROSITE" id="PS51755">
    <property type="entry name" value="OMPR_PHOB"/>
    <property type="match status" value="1"/>
</dbReference>
<sequence length="182" mass="19580">MASGDAASGMDDGTVNAYSVSDVRVLAIGAGQVQPVVEVLRDAGFHVDECHDGTTGYDGYGVVLMDPMAGLSGRRPTLAVTAADVLRIDVGQRAITVDGRPMVLTAREYALLAHLMAEPRRVFTRDQLLGDLWGSSWRSDGIVTEYIRRLRGHLVPHGLANCLVTRHGFGYSYNPDAPVTLN</sequence>
<dbReference type="SUPFAM" id="SSF46894">
    <property type="entry name" value="C-terminal effector domain of the bipartite response regulators"/>
    <property type="match status" value="1"/>
</dbReference>
<protein>
    <submittedName>
        <fullName evidence="3">Unannotated protein</fullName>
    </submittedName>
</protein>
<organism evidence="3">
    <name type="scientific">freshwater metagenome</name>
    <dbReference type="NCBI Taxonomy" id="449393"/>
    <lineage>
        <taxon>unclassified sequences</taxon>
        <taxon>metagenomes</taxon>
        <taxon>ecological metagenomes</taxon>
    </lineage>
</organism>
<evidence type="ECO:0000313" key="3">
    <source>
        <dbReference type="EMBL" id="CAB4934375.1"/>
    </source>
</evidence>
<keyword evidence="1" id="KW-0238">DNA-binding</keyword>
<feature type="domain" description="OmpR/PhoB-type" evidence="2">
    <location>
        <begin position="77"/>
        <end position="175"/>
    </location>
</feature>
<dbReference type="SMART" id="SM00862">
    <property type="entry name" value="Trans_reg_C"/>
    <property type="match status" value="1"/>
</dbReference>
<dbReference type="InterPro" id="IPR016032">
    <property type="entry name" value="Sig_transdc_resp-reg_C-effctor"/>
</dbReference>
<dbReference type="InterPro" id="IPR001867">
    <property type="entry name" value="OmpR/PhoB-type_DNA-bd"/>
</dbReference>
<proteinExistence type="predicted"/>
<name>A0A6J7IU09_9ZZZZ</name>
<dbReference type="Pfam" id="PF00486">
    <property type="entry name" value="Trans_reg_C"/>
    <property type="match status" value="1"/>
</dbReference>
<dbReference type="CDD" id="cd00383">
    <property type="entry name" value="trans_reg_C"/>
    <property type="match status" value="1"/>
</dbReference>
<gene>
    <name evidence="3" type="ORF">UFOPK3610_02113</name>
</gene>
<dbReference type="Gene3D" id="1.10.10.10">
    <property type="entry name" value="Winged helix-like DNA-binding domain superfamily/Winged helix DNA-binding domain"/>
    <property type="match status" value="1"/>
</dbReference>
<dbReference type="EMBL" id="CAFBMR010000180">
    <property type="protein sequence ID" value="CAB4934375.1"/>
    <property type="molecule type" value="Genomic_DNA"/>
</dbReference>
<dbReference type="GO" id="GO:0006355">
    <property type="term" value="P:regulation of DNA-templated transcription"/>
    <property type="evidence" value="ECO:0007669"/>
    <property type="project" value="InterPro"/>
</dbReference>
<evidence type="ECO:0000259" key="2">
    <source>
        <dbReference type="PROSITE" id="PS51755"/>
    </source>
</evidence>
<dbReference type="InterPro" id="IPR036388">
    <property type="entry name" value="WH-like_DNA-bd_sf"/>
</dbReference>
<accession>A0A6J7IU09</accession>